<dbReference type="AlphaFoldDB" id="A0A5J4ZUT4"/>
<name>A0A5J4ZUT4_9ASTE</name>
<reference evidence="1 2" key="1">
    <citation type="submission" date="2019-09" db="EMBL/GenBank/DDBJ databases">
        <title>A chromosome-level genome assembly of the Chinese tupelo Nyssa sinensis.</title>
        <authorList>
            <person name="Yang X."/>
            <person name="Kang M."/>
            <person name="Yang Y."/>
            <person name="Xiong H."/>
            <person name="Wang M."/>
            <person name="Zhang Z."/>
            <person name="Wang Z."/>
            <person name="Wu H."/>
            <person name="Ma T."/>
            <person name="Liu J."/>
            <person name="Xi Z."/>
        </authorList>
    </citation>
    <scope>NUCLEOTIDE SEQUENCE [LARGE SCALE GENOMIC DNA]</scope>
    <source>
        <strain evidence="1">J267</strain>
        <tissue evidence="1">Leaf</tissue>
    </source>
</reference>
<dbReference type="Proteomes" id="UP000325577">
    <property type="component" value="Linkage Group LG5"/>
</dbReference>
<accession>A0A5J4ZUT4</accession>
<proteinExistence type="predicted"/>
<dbReference type="EMBL" id="CM018048">
    <property type="protein sequence ID" value="KAA8521448.1"/>
    <property type="molecule type" value="Genomic_DNA"/>
</dbReference>
<organism evidence="1 2">
    <name type="scientific">Nyssa sinensis</name>
    <dbReference type="NCBI Taxonomy" id="561372"/>
    <lineage>
        <taxon>Eukaryota</taxon>
        <taxon>Viridiplantae</taxon>
        <taxon>Streptophyta</taxon>
        <taxon>Embryophyta</taxon>
        <taxon>Tracheophyta</taxon>
        <taxon>Spermatophyta</taxon>
        <taxon>Magnoliopsida</taxon>
        <taxon>eudicotyledons</taxon>
        <taxon>Gunneridae</taxon>
        <taxon>Pentapetalae</taxon>
        <taxon>asterids</taxon>
        <taxon>Cornales</taxon>
        <taxon>Nyssaceae</taxon>
        <taxon>Nyssa</taxon>
    </lineage>
</organism>
<protein>
    <submittedName>
        <fullName evidence="1">Uncharacterized protein</fullName>
    </submittedName>
</protein>
<evidence type="ECO:0000313" key="2">
    <source>
        <dbReference type="Proteomes" id="UP000325577"/>
    </source>
</evidence>
<gene>
    <name evidence="1" type="ORF">F0562_012119</name>
</gene>
<keyword evidence="2" id="KW-1185">Reference proteome</keyword>
<evidence type="ECO:0000313" key="1">
    <source>
        <dbReference type="EMBL" id="KAA8521448.1"/>
    </source>
</evidence>
<sequence>MLWESARLMAANPKSVVADDDNVRSAGVSWFATMVDKAGDGQVGLGGLIPISVHEGGHNLPWYGEEIKFLHGMSTDLRVKLDQCLLKMRKCLLIGHNYGQDHPMKPYRIRVTYSLPAHHRLLQLKHDVKSFLLEIGTLTGLMLMTMFLFESHHPRNITGSVYAVGRFNIGEYCPILMDSIGGSVGGAVNNWKI</sequence>